<feature type="transmembrane region" description="Helical" evidence="1">
    <location>
        <begin position="205"/>
        <end position="233"/>
    </location>
</feature>
<protein>
    <recommendedName>
        <fullName evidence="4">Beta-carotene 15,15'-monooxygenase</fullName>
    </recommendedName>
</protein>
<dbReference type="RefSeq" id="WP_247982355.1">
    <property type="nucleotide sequence ID" value="NZ_CP078076.1"/>
</dbReference>
<keyword evidence="1" id="KW-0472">Membrane</keyword>
<feature type="transmembrane region" description="Helical" evidence="1">
    <location>
        <begin position="34"/>
        <end position="56"/>
    </location>
</feature>
<dbReference type="EMBL" id="CP078076">
    <property type="protein sequence ID" value="UPL10299.1"/>
    <property type="molecule type" value="Genomic_DNA"/>
</dbReference>
<keyword evidence="1" id="KW-0812">Transmembrane</keyword>
<keyword evidence="1" id="KW-1133">Transmembrane helix</keyword>
<evidence type="ECO:0000313" key="2">
    <source>
        <dbReference type="EMBL" id="UPL10299.1"/>
    </source>
</evidence>
<feature type="transmembrane region" description="Helical" evidence="1">
    <location>
        <begin position="178"/>
        <end position="199"/>
    </location>
</feature>
<feature type="transmembrane region" description="Helical" evidence="1">
    <location>
        <begin position="98"/>
        <end position="117"/>
    </location>
</feature>
<accession>A0ABY4ICL4</accession>
<feature type="transmembrane region" description="Helical" evidence="1">
    <location>
        <begin position="129"/>
        <end position="157"/>
    </location>
</feature>
<organism evidence="2 3">
    <name type="scientific">Microbacterium sufflavum</name>
    <dbReference type="NCBI Taxonomy" id="2851649"/>
    <lineage>
        <taxon>Bacteria</taxon>
        <taxon>Bacillati</taxon>
        <taxon>Actinomycetota</taxon>
        <taxon>Actinomycetes</taxon>
        <taxon>Micrococcales</taxon>
        <taxon>Microbacteriaceae</taxon>
        <taxon>Microbacterium</taxon>
    </lineage>
</organism>
<reference evidence="2 3" key="1">
    <citation type="submission" date="2021-06" db="EMBL/GenBank/DDBJ databases">
        <title>Genome-based taxonomic framework of Microbacterium strains isolated from marine environment, the description of four new species and reclassification of four preexisting species.</title>
        <authorList>
            <person name="Lee S.D."/>
            <person name="Kim S.-M."/>
            <person name="Byeon Y.-S."/>
            <person name="Yang H.L."/>
            <person name="Kim I.S."/>
        </authorList>
    </citation>
    <scope>NUCLEOTIDE SEQUENCE [LARGE SCALE GENOMIC DNA]</scope>
    <source>
        <strain evidence="2 3">SSW1-51</strain>
    </source>
</reference>
<sequence length="243" mass="23710">MSAVDATAAARAAGSAPAAVDPVLLRLPAAAWRALAPLGVTGAAALAAWAFGAALLGPASPLVPLLVVAACVVPAAWALGALHDRMFDHAAARLRRRVLAVAVGAGAPAVLLAWSQVTSAIAASAAVPLFAVLGFAALLLSAAVALVAVVAVPVAALRDDVGLRTVAVVCAVAAVRRPLGPLAALAASAAVAWLGLTWFGGLLLLAAPLLVLLSVAAAWPVAAASGVALPPLVPGRRPARGES</sequence>
<evidence type="ECO:0000256" key="1">
    <source>
        <dbReference type="SAM" id="Phobius"/>
    </source>
</evidence>
<dbReference type="Proteomes" id="UP000831467">
    <property type="component" value="Chromosome"/>
</dbReference>
<evidence type="ECO:0000313" key="3">
    <source>
        <dbReference type="Proteomes" id="UP000831467"/>
    </source>
</evidence>
<gene>
    <name evidence="2" type="ORF">KV394_03880</name>
</gene>
<keyword evidence="3" id="KW-1185">Reference proteome</keyword>
<evidence type="ECO:0008006" key="4">
    <source>
        <dbReference type="Google" id="ProtNLM"/>
    </source>
</evidence>
<name>A0ABY4ICL4_9MICO</name>
<feature type="transmembrane region" description="Helical" evidence="1">
    <location>
        <begin position="62"/>
        <end position="82"/>
    </location>
</feature>
<proteinExistence type="predicted"/>